<keyword evidence="1" id="KW-0472">Membrane</keyword>
<dbReference type="EMBL" id="JAGKSP010000003">
    <property type="protein sequence ID" value="MBP3963074.1"/>
    <property type="molecule type" value="Genomic_DNA"/>
</dbReference>
<dbReference type="Proteomes" id="UP000673394">
    <property type="component" value="Unassembled WGS sequence"/>
</dbReference>
<feature type="transmembrane region" description="Helical" evidence="1">
    <location>
        <begin position="6"/>
        <end position="23"/>
    </location>
</feature>
<evidence type="ECO:0000313" key="3">
    <source>
        <dbReference type="Proteomes" id="UP000673394"/>
    </source>
</evidence>
<dbReference type="RefSeq" id="WP_210657888.1">
    <property type="nucleotide sequence ID" value="NZ_JAGKSP010000003.1"/>
</dbReference>
<evidence type="ECO:0000313" key="2">
    <source>
        <dbReference type="EMBL" id="MBP3963074.1"/>
    </source>
</evidence>
<keyword evidence="1" id="KW-1133">Transmembrane helix</keyword>
<accession>A0ABS5CAQ0</accession>
<proteinExistence type="predicted"/>
<comment type="caution">
    <text evidence="2">The sequence shown here is derived from an EMBL/GenBank/DDBJ whole genome shotgun (WGS) entry which is preliminary data.</text>
</comment>
<reference evidence="2 3" key="1">
    <citation type="submission" date="2021-04" db="EMBL/GenBank/DDBJ databases">
        <title>Paenibacillus sp. DLE-14 whole genome sequence.</title>
        <authorList>
            <person name="Ham Y.J."/>
        </authorList>
    </citation>
    <scope>NUCLEOTIDE SEQUENCE [LARGE SCALE GENOMIC DNA]</scope>
    <source>
        <strain evidence="2 3">DLE-14</strain>
    </source>
</reference>
<protein>
    <recommendedName>
        <fullName evidence="4">DUF2007 domain-containing protein</fullName>
    </recommendedName>
</protein>
<name>A0ABS5CAQ0_9BACL</name>
<gene>
    <name evidence="2" type="ORF">I8J30_10220</name>
</gene>
<evidence type="ECO:0008006" key="4">
    <source>
        <dbReference type="Google" id="ProtNLM"/>
    </source>
</evidence>
<organism evidence="2 3">
    <name type="scientific">Paenibacillus lignilyticus</name>
    <dbReference type="NCBI Taxonomy" id="1172615"/>
    <lineage>
        <taxon>Bacteria</taxon>
        <taxon>Bacillati</taxon>
        <taxon>Bacillota</taxon>
        <taxon>Bacilli</taxon>
        <taxon>Bacillales</taxon>
        <taxon>Paenibacillaceae</taxon>
        <taxon>Paenibacillus</taxon>
    </lineage>
</organism>
<evidence type="ECO:0000256" key="1">
    <source>
        <dbReference type="SAM" id="Phobius"/>
    </source>
</evidence>
<keyword evidence="1" id="KW-0812">Transmembrane</keyword>
<keyword evidence="3" id="KW-1185">Reference proteome</keyword>
<sequence>MNVVWIIVGVSVFLIAAALIIRANRWKTVLTAPGNQADEIQDKHAYLHGRGIRSRLRELDGSSASGIVAGTMHTGGQNPGMKLQVHKEDFQRAKEALEEYTHVLHTSHSPLI</sequence>